<keyword evidence="2" id="KW-1185">Reference proteome</keyword>
<dbReference type="Proteomes" id="UP000597459">
    <property type="component" value="Unassembled WGS sequence"/>
</dbReference>
<sequence length="225" mass="25505">MTLTPDPLARVLPWEAATLEAWFQHKLARSLWSEAGFAGHPRHYLICTDGLTDVQGLIIGGTRDGAHWDRDGLFRIFTEDRVIATVDGSRARELRIEHRPEVMRQVFPSAGAVPCRENTVQNLFVAARLATMFRDNPEARRVWATHVQRVHAQGGAVEEERHVPTQLVWIGEDDYQAAALVLDGTWIDELVGFSTFRPMIVLVENEHVVRVDPACERILNAERIR</sequence>
<evidence type="ECO:0000313" key="2">
    <source>
        <dbReference type="Proteomes" id="UP000597459"/>
    </source>
</evidence>
<organism evidence="1 2">
    <name type="scientific">Acetobacter estunensis</name>
    <dbReference type="NCBI Taxonomy" id="104097"/>
    <lineage>
        <taxon>Bacteria</taxon>
        <taxon>Pseudomonadati</taxon>
        <taxon>Pseudomonadota</taxon>
        <taxon>Alphaproteobacteria</taxon>
        <taxon>Acetobacterales</taxon>
        <taxon>Acetobacteraceae</taxon>
        <taxon>Acetobacter</taxon>
    </lineage>
</organism>
<dbReference type="RefSeq" id="WP_166318138.1">
    <property type="nucleotide sequence ID" value="NZ_WOTH01000043.1"/>
</dbReference>
<protein>
    <submittedName>
        <fullName evidence="1">Uncharacterized protein</fullName>
    </submittedName>
</protein>
<gene>
    <name evidence="1" type="ORF">GOB87_13920</name>
</gene>
<proteinExistence type="predicted"/>
<reference evidence="1" key="1">
    <citation type="submission" date="2019-11" db="EMBL/GenBank/DDBJ databases">
        <title>Description of new Acetobacter species.</title>
        <authorList>
            <person name="Cleenwerck I."/>
            <person name="Sombolestani A.S."/>
        </authorList>
    </citation>
    <scope>NUCLEOTIDE SEQUENCE</scope>
    <source>
        <strain evidence="1">LMG 1626</strain>
    </source>
</reference>
<comment type="caution">
    <text evidence="1">The sequence shown here is derived from an EMBL/GenBank/DDBJ whole genome shotgun (WGS) entry which is preliminary data.</text>
</comment>
<dbReference type="EMBL" id="WOTH01000043">
    <property type="protein sequence ID" value="NHO55029.1"/>
    <property type="molecule type" value="Genomic_DNA"/>
</dbReference>
<evidence type="ECO:0000313" key="1">
    <source>
        <dbReference type="EMBL" id="NHO55029.1"/>
    </source>
</evidence>
<dbReference type="AlphaFoldDB" id="A0A967EJG2"/>
<name>A0A967EJG2_9PROT</name>
<accession>A0A967EJG2</accession>